<keyword evidence="4" id="KW-1185">Reference proteome</keyword>
<feature type="compositionally biased region" description="Polar residues" evidence="1">
    <location>
        <begin position="394"/>
        <end position="405"/>
    </location>
</feature>
<dbReference type="EMBL" id="JALLBG020000148">
    <property type="protein sequence ID" value="KAL3761646.1"/>
    <property type="molecule type" value="Genomic_DNA"/>
</dbReference>
<reference evidence="3 4" key="1">
    <citation type="submission" date="2024-10" db="EMBL/GenBank/DDBJ databases">
        <title>Updated reference genomes for cyclostephanoid diatoms.</title>
        <authorList>
            <person name="Roberts W.R."/>
            <person name="Alverson A.J."/>
        </authorList>
    </citation>
    <scope>NUCLEOTIDE SEQUENCE [LARGE SCALE GENOMIC DNA]</scope>
    <source>
        <strain evidence="3 4">AJA232-27</strain>
    </source>
</reference>
<accession>A0ABD3MI60</accession>
<comment type="caution">
    <text evidence="3">The sequence shown here is derived from an EMBL/GenBank/DDBJ whole genome shotgun (WGS) entry which is preliminary data.</text>
</comment>
<feature type="transmembrane region" description="Helical" evidence="2">
    <location>
        <begin position="53"/>
        <end position="75"/>
    </location>
</feature>
<gene>
    <name evidence="3" type="ORF">ACHAWU_000133</name>
</gene>
<keyword evidence="2" id="KW-0472">Membrane</keyword>
<proteinExistence type="predicted"/>
<evidence type="ECO:0000313" key="3">
    <source>
        <dbReference type="EMBL" id="KAL3761646.1"/>
    </source>
</evidence>
<keyword evidence="2" id="KW-1133">Transmembrane helix</keyword>
<feature type="transmembrane region" description="Helical" evidence="2">
    <location>
        <begin position="24"/>
        <end position="46"/>
    </location>
</feature>
<keyword evidence="2" id="KW-0812">Transmembrane</keyword>
<protein>
    <submittedName>
        <fullName evidence="3">Uncharacterized protein</fullName>
    </submittedName>
</protein>
<evidence type="ECO:0000313" key="4">
    <source>
        <dbReference type="Proteomes" id="UP001530293"/>
    </source>
</evidence>
<evidence type="ECO:0000256" key="1">
    <source>
        <dbReference type="SAM" id="MobiDB-lite"/>
    </source>
</evidence>
<feature type="region of interest" description="Disordered" evidence="1">
    <location>
        <begin position="394"/>
        <end position="414"/>
    </location>
</feature>
<organism evidence="3 4">
    <name type="scientific">Discostella pseudostelligera</name>
    <dbReference type="NCBI Taxonomy" id="259834"/>
    <lineage>
        <taxon>Eukaryota</taxon>
        <taxon>Sar</taxon>
        <taxon>Stramenopiles</taxon>
        <taxon>Ochrophyta</taxon>
        <taxon>Bacillariophyta</taxon>
        <taxon>Coscinodiscophyceae</taxon>
        <taxon>Thalassiosirophycidae</taxon>
        <taxon>Stephanodiscales</taxon>
        <taxon>Stephanodiscaceae</taxon>
        <taxon>Discostella</taxon>
    </lineage>
</organism>
<sequence>MGRPNLPTPTYFAFWSTSPKFYPILSHSWLCSIFLLLSATGGVPLIQSIIQPVVSAIALFLLRVTFIVTAILSFLHQTGALRRYAIKFAEDEISKNLNGAMVTFSDGQVDLWRGKVVAHDLIIHNKERDDWEWDSPCLARVGRIEATLNFASVINLPFIGRVLNHTFFDVYTVLVEDIQVFVEKRKNIFNFHLLDPSLDIPHHSIIMEEHKKAKKRGSEQLLATKDEVTSEEKKEERLSFVNVVEDVLDRKREEEASKIVEKLVGAVSQIGKAANMGGSKGLQSALKNQKDGFVQNLKQLHSQKLVRGVASEKTDWRLTKEQGVSVMKELGKVVEKNISDMKTSISFLQKPPEKKQGWEAKPPDDIRVGSILVREGRIFTKDILVTAGAHDENINATSDSDQSRTSPKRGMLDKTSTGWARPIAIFELAVTGAELCPPMSARDPSSGMPVVGISMDRLLDILMKRVTAEVAKSETGRLFQTAFGDVFSFIGDNSTRKE</sequence>
<dbReference type="Proteomes" id="UP001530293">
    <property type="component" value="Unassembled WGS sequence"/>
</dbReference>
<dbReference type="AlphaFoldDB" id="A0ABD3MI60"/>
<name>A0ABD3MI60_9STRA</name>
<evidence type="ECO:0000256" key="2">
    <source>
        <dbReference type="SAM" id="Phobius"/>
    </source>
</evidence>